<evidence type="ECO:0000259" key="2">
    <source>
        <dbReference type="Pfam" id="PF01648"/>
    </source>
</evidence>
<dbReference type="InterPro" id="IPR008278">
    <property type="entry name" value="4-PPantetheinyl_Trfase_dom"/>
</dbReference>
<sequence>MGMGVDVEPVATFENLTAVRTLSGATSRTSRWRQCYSAPHPAASFADRWTAKEAVIKATSSIQPAVLVVSISHSGDFAVSQAVTNFQQDSSLSSIRRHQQ</sequence>
<dbReference type="InterPro" id="IPR037143">
    <property type="entry name" value="4-PPantetheinyl_Trfase_dom_sf"/>
</dbReference>
<dbReference type="GO" id="GO:0008897">
    <property type="term" value="F:holo-[acyl-carrier-protein] synthase activity"/>
    <property type="evidence" value="ECO:0007669"/>
    <property type="project" value="InterPro"/>
</dbReference>
<reference evidence="4" key="1">
    <citation type="submission" date="2017-03" db="EMBL/GenBank/DDBJ databases">
        <title>Phytopthora megakarya and P. palmivora, two closely related causual agents of cacao black pod achieved similar genome size and gene model numbers by different mechanisms.</title>
        <authorList>
            <person name="Ali S."/>
            <person name="Shao J."/>
            <person name="Larry D.J."/>
            <person name="Kronmiller B."/>
            <person name="Shen D."/>
            <person name="Strem M.D."/>
            <person name="Melnick R.L."/>
            <person name="Guiltinan M.J."/>
            <person name="Tyler B.M."/>
            <person name="Meinhardt L.W."/>
            <person name="Bailey B.A."/>
        </authorList>
    </citation>
    <scope>NUCLEOTIDE SEQUENCE [LARGE SCALE GENOMIC DNA]</scope>
    <source>
        <strain evidence="4">zdho120</strain>
    </source>
</reference>
<evidence type="ECO:0000256" key="1">
    <source>
        <dbReference type="ARBA" id="ARBA00022679"/>
    </source>
</evidence>
<dbReference type="Pfam" id="PF01648">
    <property type="entry name" value="ACPS"/>
    <property type="match status" value="1"/>
</dbReference>
<accession>A0A225V0F0</accession>
<comment type="caution">
    <text evidence="3">The sequence shown here is derived from an EMBL/GenBank/DDBJ whole genome shotgun (WGS) entry which is preliminary data.</text>
</comment>
<dbReference type="SUPFAM" id="SSF56214">
    <property type="entry name" value="4'-phosphopantetheinyl transferase"/>
    <property type="match status" value="1"/>
</dbReference>
<dbReference type="GO" id="GO:0000287">
    <property type="term" value="F:magnesium ion binding"/>
    <property type="evidence" value="ECO:0007669"/>
    <property type="project" value="InterPro"/>
</dbReference>
<feature type="domain" description="4'-phosphopantetheinyl transferase" evidence="2">
    <location>
        <begin position="2"/>
        <end position="63"/>
    </location>
</feature>
<evidence type="ECO:0000313" key="4">
    <source>
        <dbReference type="Proteomes" id="UP000198211"/>
    </source>
</evidence>
<name>A0A225V0F0_9STRA</name>
<gene>
    <name evidence="3" type="ORF">PHMEG_00030713</name>
</gene>
<protein>
    <submittedName>
        <fullName evidence="3">Fatty acid synthase subunit alpha</fullName>
    </submittedName>
</protein>
<evidence type="ECO:0000313" key="3">
    <source>
        <dbReference type="EMBL" id="OWY98508.1"/>
    </source>
</evidence>
<keyword evidence="1" id="KW-0808">Transferase</keyword>
<dbReference type="STRING" id="4795.A0A225V0F0"/>
<dbReference type="AlphaFoldDB" id="A0A225V0F0"/>
<organism evidence="3 4">
    <name type="scientific">Phytophthora megakarya</name>
    <dbReference type="NCBI Taxonomy" id="4795"/>
    <lineage>
        <taxon>Eukaryota</taxon>
        <taxon>Sar</taxon>
        <taxon>Stramenopiles</taxon>
        <taxon>Oomycota</taxon>
        <taxon>Peronosporomycetes</taxon>
        <taxon>Peronosporales</taxon>
        <taxon>Peronosporaceae</taxon>
        <taxon>Phytophthora</taxon>
    </lineage>
</organism>
<keyword evidence="4" id="KW-1185">Reference proteome</keyword>
<dbReference type="Gene3D" id="3.90.470.20">
    <property type="entry name" value="4'-phosphopantetheinyl transferase domain"/>
    <property type="match status" value="1"/>
</dbReference>
<proteinExistence type="predicted"/>
<dbReference type="OrthoDB" id="104798at2759"/>
<dbReference type="Proteomes" id="UP000198211">
    <property type="component" value="Unassembled WGS sequence"/>
</dbReference>
<dbReference type="EMBL" id="NBNE01009336">
    <property type="protein sequence ID" value="OWY98508.1"/>
    <property type="molecule type" value="Genomic_DNA"/>
</dbReference>